<feature type="transmembrane region" description="Helical" evidence="8">
    <location>
        <begin position="103"/>
        <end position="124"/>
    </location>
</feature>
<feature type="transmembrane region" description="Helical" evidence="8">
    <location>
        <begin position="31"/>
        <end position="49"/>
    </location>
</feature>
<evidence type="ECO:0000256" key="6">
    <source>
        <dbReference type="ARBA" id="ARBA00022989"/>
    </source>
</evidence>
<protein>
    <submittedName>
        <fullName evidence="9">Exosortase family protein XrtF</fullName>
    </submittedName>
</protein>
<dbReference type="STRING" id="112234.SAMN05421768_103393"/>
<evidence type="ECO:0000256" key="2">
    <source>
        <dbReference type="ARBA" id="ARBA00022475"/>
    </source>
</evidence>
<feature type="transmembrane region" description="Helical" evidence="8">
    <location>
        <begin position="168"/>
        <end position="190"/>
    </location>
</feature>
<evidence type="ECO:0000256" key="8">
    <source>
        <dbReference type="SAM" id="Phobius"/>
    </source>
</evidence>
<keyword evidence="3" id="KW-0645">Protease</keyword>
<dbReference type="GO" id="GO:0006508">
    <property type="term" value="P:proteolysis"/>
    <property type="evidence" value="ECO:0007669"/>
    <property type="project" value="UniProtKB-KW"/>
</dbReference>
<feature type="transmembrane region" description="Helical" evidence="8">
    <location>
        <begin position="131"/>
        <end position="156"/>
    </location>
</feature>
<evidence type="ECO:0000256" key="7">
    <source>
        <dbReference type="ARBA" id="ARBA00023136"/>
    </source>
</evidence>
<dbReference type="NCBIfam" id="TIGR04178">
    <property type="entry name" value="exo_archaeo"/>
    <property type="match status" value="1"/>
</dbReference>
<keyword evidence="4 8" id="KW-0812">Transmembrane</keyword>
<keyword evidence="6 8" id="KW-1133">Transmembrane helix</keyword>
<dbReference type="AlphaFoldDB" id="A0A1N7I9M7"/>
<accession>A0A1N7I9M7</accession>
<evidence type="ECO:0000256" key="3">
    <source>
        <dbReference type="ARBA" id="ARBA00022670"/>
    </source>
</evidence>
<dbReference type="EMBL" id="FTNZ01000003">
    <property type="protein sequence ID" value="SIS33720.1"/>
    <property type="molecule type" value="Genomic_DNA"/>
</dbReference>
<dbReference type="GO" id="GO:0008233">
    <property type="term" value="F:peptidase activity"/>
    <property type="evidence" value="ECO:0007669"/>
    <property type="project" value="UniProtKB-KW"/>
</dbReference>
<reference evidence="9 10" key="1">
    <citation type="submission" date="2017-01" db="EMBL/GenBank/DDBJ databases">
        <authorList>
            <person name="Mah S.A."/>
            <person name="Swanson W.J."/>
            <person name="Moy G.W."/>
            <person name="Vacquier V.D."/>
        </authorList>
    </citation>
    <scope>NUCLEOTIDE SEQUENCE [LARGE SCALE GENOMIC DNA]</scope>
    <source>
        <strain evidence="9 10">DSM 16927</strain>
    </source>
</reference>
<keyword evidence="5" id="KW-0378">Hydrolase</keyword>
<dbReference type="NCBIfam" id="TIGR04128">
    <property type="entry name" value="exoso_Fjoh_1448"/>
    <property type="match status" value="1"/>
</dbReference>
<dbReference type="GO" id="GO:0005886">
    <property type="term" value="C:plasma membrane"/>
    <property type="evidence" value="ECO:0007669"/>
    <property type="project" value="UniProtKB-SubCell"/>
</dbReference>
<evidence type="ECO:0000313" key="10">
    <source>
        <dbReference type="Proteomes" id="UP000186106"/>
    </source>
</evidence>
<evidence type="ECO:0000313" key="9">
    <source>
        <dbReference type="EMBL" id="SIS33720.1"/>
    </source>
</evidence>
<proteinExistence type="predicted"/>
<comment type="subcellular location">
    <subcellularLocation>
        <location evidence="1">Cell membrane</location>
        <topology evidence="1">Multi-pass membrane protein</topology>
    </subcellularLocation>
</comment>
<gene>
    <name evidence="9" type="ORF">SAMN05421768_103393</name>
</gene>
<name>A0A1N7I9M7_9FLAO</name>
<dbReference type="Proteomes" id="UP000186106">
    <property type="component" value="Unassembled WGS sequence"/>
</dbReference>
<evidence type="ECO:0000256" key="1">
    <source>
        <dbReference type="ARBA" id="ARBA00004651"/>
    </source>
</evidence>
<evidence type="ECO:0000256" key="5">
    <source>
        <dbReference type="ARBA" id="ARBA00022801"/>
    </source>
</evidence>
<sequence>MFEVFYFGLRLLQSNFYLCSMLKDFKPVLGILLRFIIIYLVLLFAYQFYLNANEDFGLDPFSRIIAEQVSAVQNVIAYPTKLYDDVKNEQVWFYVKNQYVTRMVEGCNAISVIILFVSFIFAFYKGSKTFVFVGTSLVLLYIMNLLRIVGLNIVMVDHKEYGKMFHDFVFPAVIYGSVVILWLVWIKFFALKHENS</sequence>
<keyword evidence="7 8" id="KW-0472">Membrane</keyword>
<organism evidence="9 10">
    <name type="scientific">Chryseobacterium joostei</name>
    <dbReference type="NCBI Taxonomy" id="112234"/>
    <lineage>
        <taxon>Bacteria</taxon>
        <taxon>Pseudomonadati</taxon>
        <taxon>Bacteroidota</taxon>
        <taxon>Flavobacteriia</taxon>
        <taxon>Flavobacteriales</taxon>
        <taxon>Weeksellaceae</taxon>
        <taxon>Chryseobacterium group</taxon>
        <taxon>Chryseobacterium</taxon>
    </lineage>
</organism>
<dbReference type="InterPro" id="IPR026392">
    <property type="entry name" value="Exo/Archaeosortase_dom"/>
</dbReference>
<keyword evidence="2" id="KW-1003">Cell membrane</keyword>
<evidence type="ECO:0000256" key="4">
    <source>
        <dbReference type="ARBA" id="ARBA00022692"/>
    </source>
</evidence>
<dbReference type="InterPro" id="IPR026323">
    <property type="entry name" value="Exosortase-related_prot_XrtF"/>
</dbReference>